<feature type="transmembrane region" description="Helical" evidence="7">
    <location>
        <begin position="126"/>
        <end position="145"/>
    </location>
</feature>
<evidence type="ECO:0000256" key="1">
    <source>
        <dbReference type="ARBA" id="ARBA00004651"/>
    </source>
</evidence>
<evidence type="ECO:0000313" key="10">
    <source>
        <dbReference type="Proteomes" id="UP000806528"/>
    </source>
</evidence>
<keyword evidence="2" id="KW-0813">Transport</keyword>
<dbReference type="PANTHER" id="PTHR23517">
    <property type="entry name" value="RESISTANCE PROTEIN MDTM, PUTATIVE-RELATED-RELATED"/>
    <property type="match status" value="1"/>
</dbReference>
<protein>
    <submittedName>
        <fullName evidence="9">MFS transporter</fullName>
    </submittedName>
</protein>
<keyword evidence="3" id="KW-1003">Cell membrane</keyword>
<feature type="domain" description="Major facilitator superfamily (MFS) profile" evidence="8">
    <location>
        <begin position="1"/>
        <end position="375"/>
    </location>
</feature>
<dbReference type="InterPro" id="IPR020846">
    <property type="entry name" value="MFS_dom"/>
</dbReference>
<evidence type="ECO:0000256" key="7">
    <source>
        <dbReference type="SAM" id="Phobius"/>
    </source>
</evidence>
<dbReference type="Pfam" id="PF07690">
    <property type="entry name" value="MFS_1"/>
    <property type="match status" value="1"/>
</dbReference>
<dbReference type="EMBL" id="JADBGI010000006">
    <property type="protein sequence ID" value="MBE2998686.1"/>
    <property type="molecule type" value="Genomic_DNA"/>
</dbReference>
<evidence type="ECO:0000256" key="6">
    <source>
        <dbReference type="ARBA" id="ARBA00023136"/>
    </source>
</evidence>
<keyword evidence="4 7" id="KW-0812">Transmembrane</keyword>
<name>A0ABR9P4C1_9ACTN</name>
<feature type="transmembrane region" description="Helical" evidence="7">
    <location>
        <begin position="151"/>
        <end position="171"/>
    </location>
</feature>
<feature type="transmembrane region" description="Helical" evidence="7">
    <location>
        <begin position="328"/>
        <end position="350"/>
    </location>
</feature>
<feature type="transmembrane region" description="Helical" evidence="7">
    <location>
        <begin position="68"/>
        <end position="91"/>
    </location>
</feature>
<feature type="transmembrane region" description="Helical" evidence="7">
    <location>
        <begin position="209"/>
        <end position="228"/>
    </location>
</feature>
<dbReference type="InterPro" id="IPR036259">
    <property type="entry name" value="MFS_trans_sf"/>
</dbReference>
<dbReference type="InterPro" id="IPR011701">
    <property type="entry name" value="MFS"/>
</dbReference>
<organism evidence="9 10">
    <name type="scientific">Nocardiopsis coralli</name>
    <dbReference type="NCBI Taxonomy" id="2772213"/>
    <lineage>
        <taxon>Bacteria</taxon>
        <taxon>Bacillati</taxon>
        <taxon>Actinomycetota</taxon>
        <taxon>Actinomycetes</taxon>
        <taxon>Streptosporangiales</taxon>
        <taxon>Nocardiopsidaceae</taxon>
        <taxon>Nocardiopsis</taxon>
    </lineage>
</organism>
<dbReference type="RefSeq" id="WP_193121331.1">
    <property type="nucleotide sequence ID" value="NZ_JADBGI010000006.1"/>
</dbReference>
<evidence type="ECO:0000313" key="9">
    <source>
        <dbReference type="EMBL" id="MBE2998686.1"/>
    </source>
</evidence>
<evidence type="ECO:0000256" key="2">
    <source>
        <dbReference type="ARBA" id="ARBA00022448"/>
    </source>
</evidence>
<feature type="transmembrane region" description="Helical" evidence="7">
    <location>
        <begin position="7"/>
        <end position="24"/>
    </location>
</feature>
<evidence type="ECO:0000256" key="3">
    <source>
        <dbReference type="ARBA" id="ARBA00022475"/>
    </source>
</evidence>
<feature type="transmembrane region" description="Helical" evidence="7">
    <location>
        <begin position="36"/>
        <end position="56"/>
    </location>
</feature>
<accession>A0ABR9P4C1</accession>
<evidence type="ECO:0000256" key="5">
    <source>
        <dbReference type="ARBA" id="ARBA00022989"/>
    </source>
</evidence>
<dbReference type="Proteomes" id="UP000806528">
    <property type="component" value="Unassembled WGS sequence"/>
</dbReference>
<dbReference type="PROSITE" id="PS50850">
    <property type="entry name" value="MFS"/>
    <property type="match status" value="1"/>
</dbReference>
<evidence type="ECO:0000256" key="4">
    <source>
        <dbReference type="ARBA" id="ARBA00022692"/>
    </source>
</evidence>
<sequence>MELRAGVLVLVVLTIGAYLPSPLYPGYQEAFGVGDAFMTITYATFALTSIPALLFLGPASDALGPRTVLRWGIAAAALGSVCFALAVGPAWMVVGRAAQGIALGAATGAAVALISSSVRGAGDRRAAVAAGAAFVGGTALGPVAAGFLGQYLPAPLTLPFLLHLVLLWVAWKRVSALPRTEGASLRHWRPARPHVPGPLRPVFRAAARTGFLAWTTAGLFLSVIPTLLAREGQSNLAVVGAILGTVLLFSLFVQPAVPALGVRNAQLAGLAALLLSLVLLALSFGGAAFLTAVAAVVAGIGHGLAYGGASAAVESAVPPAQRGGISGALYIAFYAGAGVPPVLVGLLTFAVPLTTATVIAAVVTILAVPLASQAVFSAHPEPSATG</sequence>
<dbReference type="Gene3D" id="1.20.1250.20">
    <property type="entry name" value="MFS general substrate transporter like domains"/>
    <property type="match status" value="1"/>
</dbReference>
<comment type="subcellular location">
    <subcellularLocation>
        <location evidence="1">Cell membrane</location>
        <topology evidence="1">Multi-pass membrane protein</topology>
    </subcellularLocation>
</comment>
<reference evidence="9 10" key="1">
    <citation type="submission" date="2020-09" db="EMBL/GenBank/DDBJ databases">
        <title>Diversity and distribution of actinomycetes associated with coral in the coast of Hainan.</title>
        <authorList>
            <person name="Li F."/>
        </authorList>
    </citation>
    <scope>NUCLEOTIDE SEQUENCE [LARGE SCALE GENOMIC DNA]</scope>
    <source>
        <strain evidence="9 10">HNM0947</strain>
    </source>
</reference>
<dbReference type="PANTHER" id="PTHR23517:SF13">
    <property type="entry name" value="MAJOR FACILITATOR SUPERFAMILY MFS_1"/>
    <property type="match status" value="1"/>
</dbReference>
<dbReference type="InterPro" id="IPR050171">
    <property type="entry name" value="MFS_Transporters"/>
</dbReference>
<feature type="transmembrane region" description="Helical" evidence="7">
    <location>
        <begin position="356"/>
        <end position="376"/>
    </location>
</feature>
<dbReference type="SUPFAM" id="SSF103473">
    <property type="entry name" value="MFS general substrate transporter"/>
    <property type="match status" value="1"/>
</dbReference>
<evidence type="ECO:0000259" key="8">
    <source>
        <dbReference type="PROSITE" id="PS50850"/>
    </source>
</evidence>
<proteinExistence type="predicted"/>
<feature type="transmembrane region" description="Helical" evidence="7">
    <location>
        <begin position="97"/>
        <end position="114"/>
    </location>
</feature>
<feature type="transmembrane region" description="Helical" evidence="7">
    <location>
        <begin position="234"/>
        <end position="253"/>
    </location>
</feature>
<keyword evidence="10" id="KW-1185">Reference proteome</keyword>
<keyword evidence="5 7" id="KW-1133">Transmembrane helix</keyword>
<comment type="caution">
    <text evidence="9">The sequence shown here is derived from an EMBL/GenBank/DDBJ whole genome shotgun (WGS) entry which is preliminary data.</text>
</comment>
<keyword evidence="6 7" id="KW-0472">Membrane</keyword>
<gene>
    <name evidence="9" type="ORF">IDM40_08210</name>
</gene>